<keyword evidence="2" id="KW-0479">Metal-binding</keyword>
<reference evidence="6 7" key="1">
    <citation type="submission" date="2016-09" db="EMBL/GenBank/DDBJ databases">
        <authorList>
            <person name="Capua I."/>
            <person name="De Benedictis P."/>
            <person name="Joannis T."/>
            <person name="Lombin L.H."/>
            <person name="Cattoli G."/>
        </authorList>
    </citation>
    <scope>NUCLEOTIDE SEQUENCE [LARGE SCALE GENOMIC DNA]</scope>
    <source>
        <strain evidence="6 7">ANC 4671</strain>
    </source>
</reference>
<dbReference type="Gene3D" id="3.90.1590.10">
    <property type="entry name" value="glutathione-dependent formaldehyde- activating enzyme (gfa)"/>
    <property type="match status" value="1"/>
</dbReference>
<dbReference type="RefSeq" id="WP_070070506.1">
    <property type="nucleotide sequence ID" value="NZ_MKKK01000045.1"/>
</dbReference>
<name>A0A1E7R327_9GAMM</name>
<evidence type="ECO:0000256" key="3">
    <source>
        <dbReference type="ARBA" id="ARBA00022833"/>
    </source>
</evidence>
<evidence type="ECO:0000259" key="5">
    <source>
        <dbReference type="PROSITE" id="PS51891"/>
    </source>
</evidence>
<dbReference type="Pfam" id="PF04828">
    <property type="entry name" value="GFA"/>
    <property type="match status" value="1"/>
</dbReference>
<dbReference type="GO" id="GO:0046872">
    <property type="term" value="F:metal ion binding"/>
    <property type="evidence" value="ECO:0007669"/>
    <property type="project" value="UniProtKB-KW"/>
</dbReference>
<dbReference type="STRING" id="1262585.BJI46_04425"/>
<protein>
    <submittedName>
        <fullName evidence="6">S-(Hydroxymethyl)glutathione synthase</fullName>
    </submittedName>
</protein>
<evidence type="ECO:0000256" key="4">
    <source>
        <dbReference type="ARBA" id="ARBA00023239"/>
    </source>
</evidence>
<gene>
    <name evidence="6" type="ORF">BJI46_04425</name>
</gene>
<proteinExistence type="inferred from homology"/>
<organism evidence="6 7">
    <name type="scientific">Acinetobacter qingfengensis</name>
    <dbReference type="NCBI Taxonomy" id="1262585"/>
    <lineage>
        <taxon>Bacteria</taxon>
        <taxon>Pseudomonadati</taxon>
        <taxon>Pseudomonadota</taxon>
        <taxon>Gammaproteobacteria</taxon>
        <taxon>Moraxellales</taxon>
        <taxon>Moraxellaceae</taxon>
        <taxon>Acinetobacter</taxon>
    </lineage>
</organism>
<dbReference type="PROSITE" id="PS51891">
    <property type="entry name" value="CENP_V_GFA"/>
    <property type="match status" value="1"/>
</dbReference>
<evidence type="ECO:0000256" key="1">
    <source>
        <dbReference type="ARBA" id="ARBA00005495"/>
    </source>
</evidence>
<keyword evidence="7" id="KW-1185">Reference proteome</keyword>
<dbReference type="InterPro" id="IPR006913">
    <property type="entry name" value="CENP-V/GFA"/>
</dbReference>
<dbReference type="PANTHER" id="PTHR33337:SF40">
    <property type="entry name" value="CENP-V_GFA DOMAIN-CONTAINING PROTEIN-RELATED"/>
    <property type="match status" value="1"/>
</dbReference>
<keyword evidence="4" id="KW-0456">Lyase</keyword>
<sequence>MKAQCVCGETILEFDLIDHNVNACHCSICRRQTSGVIMTINIKQGSLKFIKQDHLSIYNSSSWGERSFCNVCGTNLFWRTKDQSYCNINVFSLDQTIKDLNFNMEIFIDNKPNFYSFNNSTKKLTEEDVIKLFNAQSED</sequence>
<dbReference type="GO" id="GO:0016846">
    <property type="term" value="F:carbon-sulfur lyase activity"/>
    <property type="evidence" value="ECO:0007669"/>
    <property type="project" value="InterPro"/>
</dbReference>
<accession>A0A1E7R327</accession>
<comment type="similarity">
    <text evidence="1">Belongs to the Gfa family.</text>
</comment>
<keyword evidence="3" id="KW-0862">Zinc</keyword>
<dbReference type="PANTHER" id="PTHR33337">
    <property type="entry name" value="GFA DOMAIN-CONTAINING PROTEIN"/>
    <property type="match status" value="1"/>
</dbReference>
<feature type="domain" description="CENP-V/GFA" evidence="5">
    <location>
        <begin position="1"/>
        <end position="108"/>
    </location>
</feature>
<evidence type="ECO:0000313" key="6">
    <source>
        <dbReference type="EMBL" id="OEY93696.1"/>
    </source>
</evidence>
<dbReference type="OrthoDB" id="4188830at2"/>
<dbReference type="AlphaFoldDB" id="A0A1E7R327"/>
<comment type="caution">
    <text evidence="6">The sequence shown here is derived from an EMBL/GenBank/DDBJ whole genome shotgun (WGS) entry which is preliminary data.</text>
</comment>
<dbReference type="EMBL" id="MKKK01000045">
    <property type="protein sequence ID" value="OEY93696.1"/>
    <property type="molecule type" value="Genomic_DNA"/>
</dbReference>
<evidence type="ECO:0000256" key="2">
    <source>
        <dbReference type="ARBA" id="ARBA00022723"/>
    </source>
</evidence>
<evidence type="ECO:0000313" key="7">
    <source>
        <dbReference type="Proteomes" id="UP000185895"/>
    </source>
</evidence>
<dbReference type="Proteomes" id="UP000185895">
    <property type="component" value="Unassembled WGS sequence"/>
</dbReference>
<dbReference type="SUPFAM" id="SSF51316">
    <property type="entry name" value="Mss4-like"/>
    <property type="match status" value="1"/>
</dbReference>
<dbReference type="InterPro" id="IPR011057">
    <property type="entry name" value="Mss4-like_sf"/>
</dbReference>